<dbReference type="PANTHER" id="PTHR33451:SF3">
    <property type="entry name" value="MALATE-2H(+)_NA(+)-LACTATE ANTIPORTER"/>
    <property type="match status" value="1"/>
</dbReference>
<evidence type="ECO:0000256" key="2">
    <source>
        <dbReference type="ARBA" id="ARBA00022448"/>
    </source>
</evidence>
<evidence type="ECO:0000256" key="9">
    <source>
        <dbReference type="SAM" id="Phobius"/>
    </source>
</evidence>
<comment type="caution">
    <text evidence="11">The sequence shown here is derived from an EMBL/GenBank/DDBJ whole genome shotgun (WGS) entry which is preliminary data.</text>
</comment>
<comment type="subcellular location">
    <subcellularLocation>
        <location evidence="1">Cell membrane</location>
        <topology evidence="1">Multi-pass membrane protein</topology>
    </subcellularLocation>
</comment>
<evidence type="ECO:0000313" key="12">
    <source>
        <dbReference type="Proteomes" id="UP000658131"/>
    </source>
</evidence>
<feature type="transmembrane region" description="Helical" evidence="9">
    <location>
        <begin position="75"/>
        <end position="101"/>
    </location>
</feature>
<feature type="transmembrane region" description="Helical" evidence="9">
    <location>
        <begin position="312"/>
        <end position="330"/>
    </location>
</feature>
<keyword evidence="3" id="KW-0050">Antiport</keyword>
<dbReference type="InterPro" id="IPR018461">
    <property type="entry name" value="Na/H_Antiport_NhaC-like_C"/>
</dbReference>
<accession>A0ABR7NFI4</accession>
<evidence type="ECO:0000256" key="7">
    <source>
        <dbReference type="ARBA" id="ARBA00023136"/>
    </source>
</evidence>
<sequence>MRKQREIRLTDALITLFCFGIMIFLAVLRWDMTPHIPMLLGCIAAAAVSLARGCKWSLIQQGMVESIAQSLESIIILLLISVLMGVWIQSGVVPAMIYYGLKVMAPSIFLPCAMVITSAVSMVVGSWGSAGTLGLALMGISQALGIPAPLTAGAIISGAYVGDQLSPLSDSTNLTGAVIGVSVFEHVRFLSPVVGCSYLLALAGYFLAGLHYRSGTAETIAENTGAFLSSISSTFSLSPLLFLPMILLIFCILRRVPAILGISAGILSAGVLGALMQGSGLSALMRAAKEGYVGTTGNSMVDRLLTAGGLDAMMPSISLIIIAMMFGGILEKSGQMRALTAPVMRLVHSLTGLTGAVVLTSILSNVTMPDQYVAVALPGRMFRGEYDRQGIDRRKLGIALSGGAIATSALVPWNTCGSFMAGVLGVPTLSYAQYAFFNLSMPVLAMLAMAAASRKGRPLQQQGGKAA</sequence>
<evidence type="ECO:0000256" key="1">
    <source>
        <dbReference type="ARBA" id="ARBA00004651"/>
    </source>
</evidence>
<evidence type="ECO:0000256" key="4">
    <source>
        <dbReference type="ARBA" id="ARBA00022475"/>
    </source>
</evidence>
<reference evidence="11 12" key="1">
    <citation type="submission" date="2020-08" db="EMBL/GenBank/DDBJ databases">
        <title>Genome public.</title>
        <authorList>
            <person name="Liu C."/>
            <person name="Sun Q."/>
        </authorList>
    </citation>
    <scope>NUCLEOTIDE SEQUENCE [LARGE SCALE GENOMIC DNA]</scope>
    <source>
        <strain evidence="11 12">BX1</strain>
    </source>
</reference>
<dbReference type="Proteomes" id="UP000658131">
    <property type="component" value="Unassembled WGS sequence"/>
</dbReference>
<feature type="transmembrane region" description="Helical" evidence="9">
    <location>
        <begin position="256"/>
        <end position="276"/>
    </location>
</feature>
<feature type="transmembrane region" description="Helical" evidence="9">
    <location>
        <begin position="135"/>
        <end position="161"/>
    </location>
</feature>
<evidence type="ECO:0000256" key="6">
    <source>
        <dbReference type="ARBA" id="ARBA00022989"/>
    </source>
</evidence>
<feature type="domain" description="Na+/H+ antiporter NhaC-like C-terminal" evidence="10">
    <location>
        <begin position="158"/>
        <end position="448"/>
    </location>
</feature>
<keyword evidence="7 9" id="KW-0472">Membrane</keyword>
<keyword evidence="5 9" id="KW-0812">Transmembrane</keyword>
<keyword evidence="6 9" id="KW-1133">Transmembrane helix</keyword>
<organism evidence="11 12">
    <name type="scientific">Yanshouia hominis</name>
    <dbReference type="NCBI Taxonomy" id="2763673"/>
    <lineage>
        <taxon>Bacteria</taxon>
        <taxon>Bacillati</taxon>
        <taxon>Bacillota</taxon>
        <taxon>Clostridia</taxon>
        <taxon>Eubacteriales</taxon>
        <taxon>Oscillospiraceae</taxon>
        <taxon>Yanshouia</taxon>
    </lineage>
</organism>
<evidence type="ECO:0000256" key="8">
    <source>
        <dbReference type="ARBA" id="ARBA00038435"/>
    </source>
</evidence>
<evidence type="ECO:0000256" key="5">
    <source>
        <dbReference type="ARBA" id="ARBA00022692"/>
    </source>
</evidence>
<comment type="similarity">
    <text evidence="8">Belongs to the NhaC Na(+)/H(+) (TC 2.A.35) antiporter family.</text>
</comment>
<evidence type="ECO:0000256" key="3">
    <source>
        <dbReference type="ARBA" id="ARBA00022449"/>
    </source>
</evidence>
<dbReference type="InterPro" id="IPR052180">
    <property type="entry name" value="NhaC_Na-H+_Antiporter"/>
</dbReference>
<keyword evidence="2" id="KW-0813">Transport</keyword>
<keyword evidence="12" id="KW-1185">Reference proteome</keyword>
<dbReference type="PANTHER" id="PTHR33451">
    <property type="entry name" value="MALATE-2H(+)/NA(+)-LACTATE ANTIPORTER"/>
    <property type="match status" value="1"/>
</dbReference>
<protein>
    <submittedName>
        <fullName evidence="11">Na+/H+ antiporter NhaC</fullName>
    </submittedName>
</protein>
<feature type="transmembrane region" description="Helical" evidence="9">
    <location>
        <begin position="350"/>
        <end position="375"/>
    </location>
</feature>
<gene>
    <name evidence="11" type="ORF">H8717_01875</name>
</gene>
<dbReference type="RefSeq" id="WP_262398807.1">
    <property type="nucleotide sequence ID" value="NZ_JACRTB010000002.1"/>
</dbReference>
<feature type="transmembrane region" description="Helical" evidence="9">
    <location>
        <begin position="224"/>
        <end position="250"/>
    </location>
</feature>
<feature type="transmembrane region" description="Helical" evidence="9">
    <location>
        <begin position="396"/>
        <end position="414"/>
    </location>
</feature>
<feature type="transmembrane region" description="Helical" evidence="9">
    <location>
        <begin position="434"/>
        <end position="452"/>
    </location>
</feature>
<proteinExistence type="inferred from homology"/>
<keyword evidence="4" id="KW-1003">Cell membrane</keyword>
<dbReference type="Pfam" id="PF03553">
    <property type="entry name" value="Na_H_antiporter"/>
    <property type="match status" value="1"/>
</dbReference>
<feature type="transmembrane region" description="Helical" evidence="9">
    <location>
        <begin position="12"/>
        <end position="30"/>
    </location>
</feature>
<evidence type="ECO:0000259" key="10">
    <source>
        <dbReference type="Pfam" id="PF03553"/>
    </source>
</evidence>
<feature type="transmembrane region" description="Helical" evidence="9">
    <location>
        <begin position="107"/>
        <end position="128"/>
    </location>
</feature>
<name>A0ABR7NFI4_9FIRM</name>
<feature type="transmembrane region" description="Helical" evidence="9">
    <location>
        <begin position="36"/>
        <end position="54"/>
    </location>
</feature>
<evidence type="ECO:0000313" key="11">
    <source>
        <dbReference type="EMBL" id="MBC8575161.1"/>
    </source>
</evidence>
<feature type="transmembrane region" description="Helical" evidence="9">
    <location>
        <begin position="189"/>
        <end position="212"/>
    </location>
</feature>
<dbReference type="EMBL" id="JACRTB010000002">
    <property type="protein sequence ID" value="MBC8575161.1"/>
    <property type="molecule type" value="Genomic_DNA"/>
</dbReference>